<evidence type="ECO:0000313" key="2">
    <source>
        <dbReference type="EMBL" id="KAK1641707.1"/>
    </source>
</evidence>
<gene>
    <name evidence="2" type="ORF">QYE76_059512</name>
</gene>
<evidence type="ECO:0000313" key="3">
    <source>
        <dbReference type="Proteomes" id="UP001231189"/>
    </source>
</evidence>
<dbReference type="Pfam" id="PF13966">
    <property type="entry name" value="zf-RVT"/>
    <property type="match status" value="1"/>
</dbReference>
<dbReference type="InterPro" id="IPR026960">
    <property type="entry name" value="RVT-Znf"/>
</dbReference>
<name>A0AAD8RXA9_LOLMU</name>
<dbReference type="Proteomes" id="UP001231189">
    <property type="component" value="Unassembled WGS sequence"/>
</dbReference>
<sequence length="120" mass="13215">MPAPGLVQCDSFRWKWSADGSFSSRGAYGVLFQGTVGLPAATLIWDSFAPFKHKMHAWLALQRRCWTTGRRLRRVCLRTPSAPSAPQWTNGLTICPCTVSTRMSFGQASSPSYGSRTSCP</sequence>
<proteinExistence type="predicted"/>
<dbReference type="AlphaFoldDB" id="A0AAD8RXA9"/>
<protein>
    <recommendedName>
        <fullName evidence="1">Reverse transcriptase zinc-binding domain-containing protein</fullName>
    </recommendedName>
</protein>
<organism evidence="2 3">
    <name type="scientific">Lolium multiflorum</name>
    <name type="common">Italian ryegrass</name>
    <name type="synonym">Lolium perenne subsp. multiflorum</name>
    <dbReference type="NCBI Taxonomy" id="4521"/>
    <lineage>
        <taxon>Eukaryota</taxon>
        <taxon>Viridiplantae</taxon>
        <taxon>Streptophyta</taxon>
        <taxon>Embryophyta</taxon>
        <taxon>Tracheophyta</taxon>
        <taxon>Spermatophyta</taxon>
        <taxon>Magnoliopsida</taxon>
        <taxon>Liliopsida</taxon>
        <taxon>Poales</taxon>
        <taxon>Poaceae</taxon>
        <taxon>BOP clade</taxon>
        <taxon>Pooideae</taxon>
        <taxon>Poodae</taxon>
        <taxon>Poeae</taxon>
        <taxon>Poeae Chloroplast Group 2 (Poeae type)</taxon>
        <taxon>Loliodinae</taxon>
        <taxon>Loliinae</taxon>
        <taxon>Lolium</taxon>
    </lineage>
</organism>
<evidence type="ECO:0000259" key="1">
    <source>
        <dbReference type="Pfam" id="PF13966"/>
    </source>
</evidence>
<feature type="domain" description="Reverse transcriptase zinc-binding" evidence="1">
    <location>
        <begin position="22"/>
        <end position="74"/>
    </location>
</feature>
<accession>A0AAD8RXA9</accession>
<reference evidence="2" key="1">
    <citation type="submission" date="2023-07" db="EMBL/GenBank/DDBJ databases">
        <title>A chromosome-level genome assembly of Lolium multiflorum.</title>
        <authorList>
            <person name="Chen Y."/>
            <person name="Copetti D."/>
            <person name="Kolliker R."/>
            <person name="Studer B."/>
        </authorList>
    </citation>
    <scope>NUCLEOTIDE SEQUENCE</scope>
    <source>
        <strain evidence="2">02402/16</strain>
        <tissue evidence="2">Leaf</tissue>
    </source>
</reference>
<dbReference type="EMBL" id="JAUUTY010000004">
    <property type="protein sequence ID" value="KAK1641707.1"/>
    <property type="molecule type" value="Genomic_DNA"/>
</dbReference>
<keyword evidence="3" id="KW-1185">Reference proteome</keyword>
<comment type="caution">
    <text evidence="2">The sequence shown here is derived from an EMBL/GenBank/DDBJ whole genome shotgun (WGS) entry which is preliminary data.</text>
</comment>